<evidence type="ECO:0000313" key="3">
    <source>
        <dbReference type="Proteomes" id="UP000293764"/>
    </source>
</evidence>
<keyword evidence="1" id="KW-0472">Membrane</keyword>
<dbReference type="EMBL" id="SDWW01000047">
    <property type="protein sequence ID" value="RYV49916.1"/>
    <property type="molecule type" value="Genomic_DNA"/>
</dbReference>
<name>A0A4Q5MWF1_9MICO</name>
<organism evidence="2 3">
    <name type="scientific">Pengzhenrongella frigida</name>
    <dbReference type="NCBI Taxonomy" id="1259133"/>
    <lineage>
        <taxon>Bacteria</taxon>
        <taxon>Bacillati</taxon>
        <taxon>Actinomycetota</taxon>
        <taxon>Actinomycetes</taxon>
        <taxon>Micrococcales</taxon>
        <taxon>Pengzhenrongella</taxon>
    </lineage>
</organism>
<comment type="caution">
    <text evidence="2">The sequence shown here is derived from an EMBL/GenBank/DDBJ whole genome shotgun (WGS) entry which is preliminary data.</text>
</comment>
<sequence length="273" mass="28013">MSSPVESPKDPSPLTLERRLAPHVDGAWAEDFVLELRLLGVAGDRIGAALTEVESHCADSSEGAPDAFGDAVTYARSLDLPVDDDESPRAVLRALAPTAVQLAGMFILSWSFGPALSGGPLEITVGHLAGAIVAALAIAMVVRVADPALRLLVRHPVRAGFLLWAWLVAVTGACVAALLLLDAPLWRIGAAWGVAAGAGLLAAGAAWAYADIRADRGLADPITSPLGPLPPSTSRRGRLLESPAFATLTATAVIPAGTLGLLALTLALHATTT</sequence>
<gene>
    <name evidence="2" type="ORF">EUA98_16220</name>
</gene>
<keyword evidence="1" id="KW-1133">Transmembrane helix</keyword>
<dbReference type="RefSeq" id="WP_130103741.1">
    <property type="nucleotide sequence ID" value="NZ_SDWW01000047.1"/>
</dbReference>
<feature type="transmembrane region" description="Helical" evidence="1">
    <location>
        <begin position="94"/>
        <end position="113"/>
    </location>
</feature>
<feature type="transmembrane region" description="Helical" evidence="1">
    <location>
        <begin position="125"/>
        <end position="145"/>
    </location>
</feature>
<evidence type="ECO:0000313" key="2">
    <source>
        <dbReference type="EMBL" id="RYV49916.1"/>
    </source>
</evidence>
<evidence type="ECO:0008006" key="4">
    <source>
        <dbReference type="Google" id="ProtNLM"/>
    </source>
</evidence>
<dbReference type="OrthoDB" id="5192631at2"/>
<feature type="transmembrane region" description="Helical" evidence="1">
    <location>
        <begin position="186"/>
        <end position="210"/>
    </location>
</feature>
<evidence type="ECO:0000256" key="1">
    <source>
        <dbReference type="SAM" id="Phobius"/>
    </source>
</evidence>
<feature type="transmembrane region" description="Helical" evidence="1">
    <location>
        <begin position="244"/>
        <end position="268"/>
    </location>
</feature>
<reference evidence="2 3" key="1">
    <citation type="submission" date="2019-01" db="EMBL/GenBank/DDBJ databases">
        <title>Novel species of Cellulomonas.</title>
        <authorList>
            <person name="Liu Q."/>
            <person name="Xin Y.-H."/>
        </authorList>
    </citation>
    <scope>NUCLEOTIDE SEQUENCE [LARGE SCALE GENOMIC DNA]</scope>
    <source>
        <strain evidence="2 3">HLT2-17</strain>
    </source>
</reference>
<proteinExistence type="predicted"/>
<keyword evidence="3" id="KW-1185">Reference proteome</keyword>
<keyword evidence="1" id="KW-0812">Transmembrane</keyword>
<feature type="transmembrane region" description="Helical" evidence="1">
    <location>
        <begin position="157"/>
        <end position="180"/>
    </location>
</feature>
<accession>A0A4Q5MWF1</accession>
<dbReference type="AlphaFoldDB" id="A0A4Q5MWF1"/>
<protein>
    <recommendedName>
        <fullName evidence="4">DUF1129 family protein</fullName>
    </recommendedName>
</protein>
<dbReference type="Proteomes" id="UP000293764">
    <property type="component" value="Unassembled WGS sequence"/>
</dbReference>